<accession>A0ABW7UMN8</accession>
<evidence type="ECO:0000256" key="1">
    <source>
        <dbReference type="ARBA" id="ARBA00004792"/>
    </source>
</evidence>
<evidence type="ECO:0000256" key="2">
    <source>
        <dbReference type="ARBA" id="ARBA00023194"/>
    </source>
</evidence>
<dbReference type="InterPro" id="IPR044861">
    <property type="entry name" value="IPNS-like_FE2OG_OXY"/>
</dbReference>
<name>A0ABW7UMN8_9ACTN</name>
<dbReference type="Pfam" id="PF14226">
    <property type="entry name" value="DIOX_N"/>
    <property type="match status" value="1"/>
</dbReference>
<dbReference type="InterPro" id="IPR026992">
    <property type="entry name" value="DIOX_N"/>
</dbReference>
<evidence type="ECO:0000313" key="6">
    <source>
        <dbReference type="Proteomes" id="UP001611548"/>
    </source>
</evidence>
<keyword evidence="6" id="KW-1185">Reference proteome</keyword>
<keyword evidence="3" id="KW-0408">Iron</keyword>
<evidence type="ECO:0000259" key="4">
    <source>
        <dbReference type="PROSITE" id="PS51471"/>
    </source>
</evidence>
<dbReference type="InterPro" id="IPR005123">
    <property type="entry name" value="Oxoglu/Fe-dep_dioxygenase_dom"/>
</dbReference>
<proteinExistence type="inferred from homology"/>
<dbReference type="RefSeq" id="WP_169790844.1">
    <property type="nucleotide sequence ID" value="NZ_JBIRWE010000001.1"/>
</dbReference>
<keyword evidence="2" id="KW-0045">Antibiotic biosynthesis</keyword>
<dbReference type="InterPro" id="IPR027443">
    <property type="entry name" value="IPNS-like_sf"/>
</dbReference>
<feature type="domain" description="Fe2OG dioxygenase" evidence="4">
    <location>
        <begin position="187"/>
        <end position="295"/>
    </location>
</feature>
<dbReference type="InterPro" id="IPR050231">
    <property type="entry name" value="Iron_ascorbate_oxido_reductase"/>
</dbReference>
<comment type="caution">
    <text evidence="5">The sequence shown here is derived from an EMBL/GenBank/DDBJ whole genome shotgun (WGS) entry which is preliminary data.</text>
</comment>
<dbReference type="PROSITE" id="PS51471">
    <property type="entry name" value="FE2OG_OXY"/>
    <property type="match status" value="1"/>
</dbReference>
<dbReference type="Pfam" id="PF03171">
    <property type="entry name" value="2OG-FeII_Oxy"/>
    <property type="match status" value="1"/>
</dbReference>
<sequence>MSSSRECATGDESRTVAVAVSRGLPVIDLALDGEPSSDRDRAETARAVGDACTEIGFLVVTGHGVPSRVINELRRQTGDFFRRSDEFKQSVAVEPGDPLMRGFGRGRTELLESFTVNRLGAPDAAKRCSSDVDEQLLLPNKWPDIAGFRQAYTEYCAAMEGLAGEIMRLFAVSLGLPGGWFDAAFGSHMSSLTANYYPRQGAAPEPGRMRKEAHRDWGTLTVLYQDETSRGLQVYGRDGQWADVPAVPGTFVINIGDLMARWTNDRWVSTVHRVVNPPAGLAHSARYSFAYFYQPSPGAVVSCIPTCRDADETSKFPPTRADAYFAAKRRREYIKESLVARRVAG</sequence>
<dbReference type="PRINTS" id="PR00682">
    <property type="entry name" value="IPNSYNTHASE"/>
</dbReference>
<comment type="similarity">
    <text evidence="3">Belongs to the iron/ascorbate-dependent oxidoreductase family.</text>
</comment>
<organism evidence="5 6">
    <name type="scientific">Streptomyces pathocidini</name>
    <dbReference type="NCBI Taxonomy" id="1650571"/>
    <lineage>
        <taxon>Bacteria</taxon>
        <taxon>Bacillati</taxon>
        <taxon>Actinomycetota</taxon>
        <taxon>Actinomycetes</taxon>
        <taxon>Kitasatosporales</taxon>
        <taxon>Streptomycetaceae</taxon>
        <taxon>Streptomyces</taxon>
    </lineage>
</organism>
<evidence type="ECO:0000256" key="3">
    <source>
        <dbReference type="RuleBase" id="RU003682"/>
    </source>
</evidence>
<dbReference type="SUPFAM" id="SSF51197">
    <property type="entry name" value="Clavaminate synthase-like"/>
    <property type="match status" value="1"/>
</dbReference>
<dbReference type="Proteomes" id="UP001611548">
    <property type="component" value="Unassembled WGS sequence"/>
</dbReference>
<keyword evidence="3" id="KW-0479">Metal-binding</keyword>
<dbReference type="GO" id="GO:0051213">
    <property type="term" value="F:dioxygenase activity"/>
    <property type="evidence" value="ECO:0007669"/>
    <property type="project" value="UniProtKB-KW"/>
</dbReference>
<protein>
    <submittedName>
        <fullName evidence="5">Isopenicillin N synthase family dioxygenase</fullName>
    </submittedName>
</protein>
<reference evidence="5 6" key="1">
    <citation type="submission" date="2024-10" db="EMBL/GenBank/DDBJ databases">
        <title>The Natural Products Discovery Center: Release of the First 8490 Sequenced Strains for Exploring Actinobacteria Biosynthetic Diversity.</title>
        <authorList>
            <person name="Kalkreuter E."/>
            <person name="Kautsar S.A."/>
            <person name="Yang D."/>
            <person name="Bader C.D."/>
            <person name="Teijaro C.N."/>
            <person name="Fluegel L."/>
            <person name="Davis C.M."/>
            <person name="Simpson J.R."/>
            <person name="Lauterbach L."/>
            <person name="Steele A.D."/>
            <person name="Gui C."/>
            <person name="Meng S."/>
            <person name="Li G."/>
            <person name="Viehrig K."/>
            <person name="Ye F."/>
            <person name="Su P."/>
            <person name="Kiefer A.F."/>
            <person name="Nichols A."/>
            <person name="Cepeda A.J."/>
            <person name="Yan W."/>
            <person name="Fan B."/>
            <person name="Jiang Y."/>
            <person name="Adhikari A."/>
            <person name="Zheng C.-J."/>
            <person name="Schuster L."/>
            <person name="Cowan T.M."/>
            <person name="Smanski M.J."/>
            <person name="Chevrette M.G."/>
            <person name="De Carvalho L.P.S."/>
            <person name="Shen B."/>
        </authorList>
    </citation>
    <scope>NUCLEOTIDE SEQUENCE [LARGE SCALE GENOMIC DNA]</scope>
    <source>
        <strain evidence="5 6">NPDC020327</strain>
    </source>
</reference>
<gene>
    <name evidence="5" type="ORF">ACH429_00760</name>
</gene>
<keyword evidence="3" id="KW-0560">Oxidoreductase</keyword>
<dbReference type="EMBL" id="JBIRWE010000001">
    <property type="protein sequence ID" value="MFI1962672.1"/>
    <property type="molecule type" value="Genomic_DNA"/>
</dbReference>
<comment type="pathway">
    <text evidence="1">Antibiotic biosynthesis.</text>
</comment>
<evidence type="ECO:0000313" key="5">
    <source>
        <dbReference type="EMBL" id="MFI1962672.1"/>
    </source>
</evidence>
<keyword evidence="5" id="KW-0223">Dioxygenase</keyword>
<dbReference type="PANTHER" id="PTHR47990">
    <property type="entry name" value="2-OXOGLUTARATE (2OG) AND FE(II)-DEPENDENT OXYGENASE SUPERFAMILY PROTEIN-RELATED"/>
    <property type="match status" value="1"/>
</dbReference>
<dbReference type="Gene3D" id="2.60.120.330">
    <property type="entry name" value="B-lactam Antibiotic, Isopenicillin N Synthase, Chain"/>
    <property type="match status" value="1"/>
</dbReference>